<dbReference type="Pfam" id="PF03881">
    <property type="entry name" value="Fructosamin_kin"/>
    <property type="match status" value="1"/>
</dbReference>
<dbReference type="GO" id="GO:0016301">
    <property type="term" value="F:kinase activity"/>
    <property type="evidence" value="ECO:0007669"/>
    <property type="project" value="UniProtKB-UniRule"/>
</dbReference>
<evidence type="ECO:0000313" key="10">
    <source>
        <dbReference type="EMBL" id="ADY44769.1"/>
    </source>
</evidence>
<dbReference type="SUPFAM" id="SSF56112">
    <property type="entry name" value="Protein kinase-like (PK-like)"/>
    <property type="match status" value="1"/>
</dbReference>
<proteinExistence type="evidence at transcript level"/>
<comment type="catalytic activity">
    <reaction evidence="7">
        <text>N(6)-D-ribulosyl-L-lysyl-[protein] + ATP = N(6)-(3-O-phospho-D-ribulosyl)-L-lysyl-[protein] + ADP + H(+)</text>
        <dbReference type="Rhea" id="RHEA:48432"/>
        <dbReference type="Rhea" id="RHEA-COMP:12103"/>
        <dbReference type="Rhea" id="RHEA-COMP:12104"/>
        <dbReference type="ChEBI" id="CHEBI:15378"/>
        <dbReference type="ChEBI" id="CHEBI:30616"/>
        <dbReference type="ChEBI" id="CHEBI:90418"/>
        <dbReference type="ChEBI" id="CHEBI:90420"/>
        <dbReference type="ChEBI" id="CHEBI:456216"/>
        <dbReference type="EC" id="2.7.1.172"/>
    </reaction>
    <physiologicalReaction direction="left-to-right" evidence="7">
        <dbReference type="Rhea" id="RHEA:48433"/>
    </physiologicalReaction>
</comment>
<dbReference type="InterPro" id="IPR016477">
    <property type="entry name" value="Fructo-/Ketosamine-3-kinase"/>
</dbReference>
<comment type="similarity">
    <text evidence="1 9">Belongs to the fructosamine kinase family.</text>
</comment>
<evidence type="ECO:0000256" key="2">
    <source>
        <dbReference type="ARBA" id="ARBA00011961"/>
    </source>
</evidence>
<dbReference type="GO" id="GO:0102193">
    <property type="term" value="F:protein-ribulosamine 3-kinase activity"/>
    <property type="evidence" value="ECO:0007669"/>
    <property type="project" value="UniProtKB-EC"/>
</dbReference>
<evidence type="ECO:0000256" key="4">
    <source>
        <dbReference type="ARBA" id="ARBA00022741"/>
    </source>
</evidence>
<dbReference type="FunFam" id="3.30.200.20:FF:000264">
    <property type="entry name" value="Protein-ribulosamine 3-kinase, chloroplastic"/>
    <property type="match status" value="1"/>
</dbReference>
<organism evidence="10">
    <name type="scientific">Ascaris suum</name>
    <name type="common">Pig roundworm</name>
    <name type="synonym">Ascaris lumbricoides</name>
    <dbReference type="NCBI Taxonomy" id="6253"/>
    <lineage>
        <taxon>Eukaryota</taxon>
        <taxon>Metazoa</taxon>
        <taxon>Ecdysozoa</taxon>
        <taxon>Nematoda</taxon>
        <taxon>Chromadorea</taxon>
        <taxon>Rhabditida</taxon>
        <taxon>Spirurina</taxon>
        <taxon>Ascaridomorpha</taxon>
        <taxon>Ascaridoidea</taxon>
        <taxon>Ascarididae</taxon>
        <taxon>Ascaris</taxon>
    </lineage>
</organism>
<sequence>MVPVSRNNCSDEICMDEAIIKELHLKKFVPIGSKLHGGCISKARAYHTDKYGDVFIKFNNDPKAREMFDGEFASLDEISQTNTIHVPKPIKSIYDDGRACLVTEYISMTGPAKPEQLGTQLARLHLHNIEKVYASDESCSFVGATRKNPPPIRQFGFHITTYSGYMPLINEWSENWVEFFCRYRLKSVIDVIAEKYGDRQVLSLWPMLERKIPNYFVGCQIVPSLLHGDLWSGNYSYDDNGPVVFDPASFYGHSEFEMGILTMFGGFDDAFFTAYHKLIPKTSGFDKRIFLYQLFHHLNHWNHFGDSYRMGALTLMQLLS</sequence>
<evidence type="ECO:0000256" key="3">
    <source>
        <dbReference type="ARBA" id="ARBA00022679"/>
    </source>
</evidence>
<evidence type="ECO:0000256" key="8">
    <source>
        <dbReference type="ARBA" id="ARBA00050767"/>
    </source>
</evidence>
<dbReference type="FunFam" id="3.90.1200.10:FF:000003">
    <property type="entry name" value="fructosamine-3-kinase isoform X1"/>
    <property type="match status" value="1"/>
</dbReference>
<dbReference type="Gene3D" id="3.30.200.20">
    <property type="entry name" value="Phosphorylase Kinase, domain 1"/>
    <property type="match status" value="1"/>
</dbReference>
<keyword evidence="6" id="KW-0067">ATP-binding</keyword>
<evidence type="ECO:0000256" key="5">
    <source>
        <dbReference type="ARBA" id="ARBA00022777"/>
    </source>
</evidence>
<dbReference type="InterPro" id="IPR011009">
    <property type="entry name" value="Kinase-like_dom_sf"/>
</dbReference>
<evidence type="ECO:0000256" key="6">
    <source>
        <dbReference type="ARBA" id="ARBA00022840"/>
    </source>
</evidence>
<evidence type="ECO:0000256" key="7">
    <source>
        <dbReference type="ARBA" id="ARBA00048655"/>
    </source>
</evidence>
<dbReference type="GO" id="GO:0005829">
    <property type="term" value="C:cytosol"/>
    <property type="evidence" value="ECO:0007669"/>
    <property type="project" value="UniProtKB-ARBA"/>
</dbReference>
<dbReference type="EC" id="2.7.1.172" evidence="2"/>
<comment type="catalytic activity">
    <reaction evidence="8">
        <text>N(6)-(D-psicosyl)-L-lysyl-[protein] + ATP = N(6)-(3-O-phospho-D-psicosyl)-L-lysyl-[protein] + ADP + H(+)</text>
        <dbReference type="Rhea" id="RHEA:61392"/>
        <dbReference type="Rhea" id="RHEA-COMP:15796"/>
        <dbReference type="Rhea" id="RHEA-COMP:15797"/>
        <dbReference type="ChEBI" id="CHEBI:15378"/>
        <dbReference type="ChEBI" id="CHEBI:30616"/>
        <dbReference type="ChEBI" id="CHEBI:144621"/>
        <dbReference type="ChEBI" id="CHEBI:144622"/>
        <dbReference type="ChEBI" id="CHEBI:456216"/>
    </reaction>
    <physiologicalReaction direction="left-to-right" evidence="8">
        <dbReference type="Rhea" id="RHEA:61393"/>
    </physiologicalReaction>
</comment>
<reference evidence="10" key="1">
    <citation type="journal article" date="2011" name="Genome Res.">
        <title>Deep small RNA sequencing from the nematode Ascaris reveals conservation, functional diversification, and novel developmental profiles.</title>
        <authorList>
            <person name="Wang J."/>
            <person name="Czech B."/>
            <person name="Crunk A."/>
            <person name="Wallace A."/>
            <person name="Mitreva M."/>
            <person name="Hannon G.J."/>
            <person name="Davis R.E."/>
        </authorList>
    </citation>
    <scope>NUCLEOTIDE SEQUENCE</scope>
</reference>
<dbReference type="Gene3D" id="3.90.1200.10">
    <property type="match status" value="1"/>
</dbReference>
<dbReference type="AlphaFoldDB" id="F1L3R5"/>
<dbReference type="PANTHER" id="PTHR12149">
    <property type="entry name" value="FRUCTOSAMINE 3 KINASE-RELATED PROTEIN"/>
    <property type="match status" value="1"/>
</dbReference>
<keyword evidence="3 9" id="KW-0808">Transferase</keyword>
<protein>
    <recommendedName>
        <fullName evidence="2">protein-ribulosamine 3-kinase</fullName>
        <ecNumber evidence="2">2.7.1.172</ecNumber>
    </recommendedName>
</protein>
<dbReference type="GO" id="GO:0005524">
    <property type="term" value="F:ATP binding"/>
    <property type="evidence" value="ECO:0007669"/>
    <property type="project" value="UniProtKB-KW"/>
</dbReference>
<name>F1L3R5_ASCSU</name>
<evidence type="ECO:0000256" key="1">
    <source>
        <dbReference type="ARBA" id="ARBA00009460"/>
    </source>
</evidence>
<accession>F1L3R5</accession>
<dbReference type="EMBL" id="JI170782">
    <property type="protein sequence ID" value="ADY44769.1"/>
    <property type="molecule type" value="mRNA"/>
</dbReference>
<keyword evidence="4" id="KW-0547">Nucleotide-binding</keyword>
<dbReference type="PANTHER" id="PTHR12149:SF8">
    <property type="entry name" value="PROTEIN-RIBULOSAMINE 3-KINASE"/>
    <property type="match status" value="1"/>
</dbReference>
<evidence type="ECO:0000256" key="9">
    <source>
        <dbReference type="PIRNR" id="PIRNR006221"/>
    </source>
</evidence>
<keyword evidence="5 9" id="KW-0418">Kinase</keyword>
<dbReference type="PIRSF" id="PIRSF006221">
    <property type="entry name" value="Ketosamine-3-kinase"/>
    <property type="match status" value="1"/>
</dbReference>